<dbReference type="OrthoDB" id="6276451at2759"/>
<dbReference type="InterPro" id="IPR021109">
    <property type="entry name" value="Peptidase_aspartic_dom_sf"/>
</dbReference>
<evidence type="ECO:0000256" key="1">
    <source>
        <dbReference type="ARBA" id="ARBA00022801"/>
    </source>
</evidence>
<feature type="region of interest" description="Disordered" evidence="2">
    <location>
        <begin position="75"/>
        <end position="120"/>
    </location>
</feature>
<accession>A0A812ECE5</accession>
<evidence type="ECO:0000313" key="4">
    <source>
        <dbReference type="EMBL" id="CAE1320213.1"/>
    </source>
</evidence>
<dbReference type="SUPFAM" id="SSF50630">
    <property type="entry name" value="Acid proteases"/>
    <property type="match status" value="1"/>
</dbReference>
<feature type="domain" description="Peptidase A2" evidence="3">
    <location>
        <begin position="137"/>
        <end position="209"/>
    </location>
</feature>
<keyword evidence="1" id="KW-0378">Hydrolase</keyword>
<dbReference type="FunFam" id="2.40.70.10:FF:000130">
    <property type="entry name" value="Retrovirus-related Pol polyprotein from transposon opus-like Protein"/>
    <property type="match status" value="1"/>
</dbReference>
<feature type="compositionally biased region" description="Low complexity" evidence="2">
    <location>
        <begin position="311"/>
        <end position="362"/>
    </location>
</feature>
<name>A0A812ECE5_ACAPH</name>
<evidence type="ECO:0000313" key="5">
    <source>
        <dbReference type="Proteomes" id="UP000597762"/>
    </source>
</evidence>
<dbReference type="InterPro" id="IPR001995">
    <property type="entry name" value="Peptidase_A2_cat"/>
</dbReference>
<dbReference type="GO" id="GO:0004190">
    <property type="term" value="F:aspartic-type endopeptidase activity"/>
    <property type="evidence" value="ECO:0007669"/>
    <property type="project" value="InterPro"/>
</dbReference>
<feature type="compositionally biased region" description="Low complexity" evidence="2">
    <location>
        <begin position="371"/>
        <end position="392"/>
    </location>
</feature>
<sequence>MDKLPTTITQILAPIADNTPLDQLANSADRIATKLDQGVCAVKRPDDTSAKETDLEKAVADLQHQLQDIRMLLSRTSRGPMPATGDSAPGQRIARHPANTAPKPSRKTKQPAGRAAEPPGKNIRSRLFYVWDRRNNIKFLVDTGAAISVIPPKEQQDRKATPYKLQAANGSTIETYGAKTLTLNIGMRRDFTWTFTQADVKTPILGADFLAHYDLAVHMNTRTLSDNTTNIAVKGTLSTQHHWNQCDNLPRTRVHRDPKQILGPHSTTRRYRSGKTPNTAPYKDQWTAYFFPTHDDFLLISWNTPKRTAAAARASRAVRPPPHQQQQQLEPAEQSGLLLISSSSSQQSSPASSSSAAAAARARAVRPPPHQQQQQLEPAEQSGLLLISSSSS</sequence>
<dbReference type="EMBL" id="CAHIKZ030005162">
    <property type="protein sequence ID" value="CAE1320213.1"/>
    <property type="molecule type" value="Genomic_DNA"/>
</dbReference>
<dbReference type="Proteomes" id="UP000597762">
    <property type="component" value="Unassembled WGS sequence"/>
</dbReference>
<dbReference type="GO" id="GO:0006508">
    <property type="term" value="P:proteolysis"/>
    <property type="evidence" value="ECO:0007669"/>
    <property type="project" value="InterPro"/>
</dbReference>
<protein>
    <recommendedName>
        <fullName evidence="3">Peptidase A2 domain-containing protein</fullName>
    </recommendedName>
</protein>
<evidence type="ECO:0000259" key="3">
    <source>
        <dbReference type="PROSITE" id="PS50175"/>
    </source>
</evidence>
<feature type="region of interest" description="Disordered" evidence="2">
    <location>
        <begin position="311"/>
        <end position="392"/>
    </location>
</feature>
<keyword evidence="5" id="KW-1185">Reference proteome</keyword>
<dbReference type="Gene3D" id="2.40.70.10">
    <property type="entry name" value="Acid Proteases"/>
    <property type="match status" value="1"/>
</dbReference>
<feature type="region of interest" description="Disordered" evidence="2">
    <location>
        <begin position="254"/>
        <end position="279"/>
    </location>
</feature>
<dbReference type="PROSITE" id="PS50175">
    <property type="entry name" value="ASP_PROT_RETROV"/>
    <property type="match status" value="1"/>
</dbReference>
<dbReference type="CDD" id="cd06094">
    <property type="entry name" value="RP_Saci_like"/>
    <property type="match status" value="1"/>
</dbReference>
<dbReference type="AlphaFoldDB" id="A0A812ECE5"/>
<dbReference type="InterPro" id="IPR001969">
    <property type="entry name" value="Aspartic_peptidase_AS"/>
</dbReference>
<comment type="caution">
    <text evidence="4">The sequence shown here is derived from an EMBL/GenBank/DDBJ whole genome shotgun (WGS) entry which is preliminary data.</text>
</comment>
<reference evidence="4" key="1">
    <citation type="submission" date="2021-01" db="EMBL/GenBank/DDBJ databases">
        <authorList>
            <person name="Li R."/>
            <person name="Bekaert M."/>
        </authorList>
    </citation>
    <scope>NUCLEOTIDE SEQUENCE</scope>
    <source>
        <strain evidence="4">Farmed</strain>
    </source>
</reference>
<proteinExistence type="predicted"/>
<gene>
    <name evidence="4" type="ORF">SPHA_70481</name>
</gene>
<dbReference type="InterPro" id="IPR034132">
    <property type="entry name" value="RP_Saci-like"/>
</dbReference>
<dbReference type="PROSITE" id="PS00141">
    <property type="entry name" value="ASP_PROTEASE"/>
    <property type="match status" value="1"/>
</dbReference>
<organism evidence="4 5">
    <name type="scientific">Acanthosepion pharaonis</name>
    <name type="common">Pharaoh cuttlefish</name>
    <name type="synonym">Sepia pharaonis</name>
    <dbReference type="NCBI Taxonomy" id="158019"/>
    <lineage>
        <taxon>Eukaryota</taxon>
        <taxon>Metazoa</taxon>
        <taxon>Spiralia</taxon>
        <taxon>Lophotrochozoa</taxon>
        <taxon>Mollusca</taxon>
        <taxon>Cephalopoda</taxon>
        <taxon>Coleoidea</taxon>
        <taxon>Decapodiformes</taxon>
        <taxon>Sepiida</taxon>
        <taxon>Sepiina</taxon>
        <taxon>Sepiidae</taxon>
        <taxon>Acanthosepion</taxon>
    </lineage>
</organism>
<evidence type="ECO:0000256" key="2">
    <source>
        <dbReference type="SAM" id="MobiDB-lite"/>
    </source>
</evidence>